<dbReference type="SUPFAM" id="SSF50729">
    <property type="entry name" value="PH domain-like"/>
    <property type="match status" value="1"/>
</dbReference>
<feature type="compositionally biased region" description="Basic and acidic residues" evidence="3">
    <location>
        <begin position="21"/>
        <end position="39"/>
    </location>
</feature>
<feature type="compositionally biased region" description="Polar residues" evidence="3">
    <location>
        <begin position="75"/>
        <end position="86"/>
    </location>
</feature>
<feature type="compositionally biased region" description="Basic and acidic residues" evidence="3">
    <location>
        <begin position="193"/>
        <end position="208"/>
    </location>
</feature>
<evidence type="ECO:0000259" key="4">
    <source>
        <dbReference type="PROSITE" id="PS50196"/>
    </source>
</evidence>
<dbReference type="Pfam" id="PF00638">
    <property type="entry name" value="Ran_BP1"/>
    <property type="match status" value="1"/>
</dbReference>
<dbReference type="PANTHER" id="PTHR23138">
    <property type="entry name" value="RAN BINDING PROTEIN"/>
    <property type="match status" value="1"/>
</dbReference>
<feature type="region of interest" description="Disordered" evidence="3">
    <location>
        <begin position="1"/>
        <end position="264"/>
    </location>
</feature>
<name>A0A1X2HUJ3_SYNRA</name>
<feature type="region of interest" description="Disordered" evidence="3">
    <location>
        <begin position="288"/>
        <end position="327"/>
    </location>
</feature>
<comment type="subcellular location">
    <subcellularLocation>
        <location evidence="1">Nucleus</location>
    </subcellularLocation>
</comment>
<feature type="compositionally biased region" description="Acidic residues" evidence="3">
    <location>
        <begin position="179"/>
        <end position="192"/>
    </location>
</feature>
<dbReference type="Proteomes" id="UP000242180">
    <property type="component" value="Unassembled WGS sequence"/>
</dbReference>
<dbReference type="InParanoid" id="A0A1X2HUJ3"/>
<dbReference type="InterPro" id="IPR000156">
    <property type="entry name" value="Ran_bind_dom"/>
</dbReference>
<dbReference type="InterPro" id="IPR011993">
    <property type="entry name" value="PH-like_dom_sf"/>
</dbReference>
<dbReference type="OMA" id="NMDKRGV"/>
<feature type="compositionally biased region" description="Low complexity" evidence="3">
    <location>
        <begin position="288"/>
        <end position="303"/>
    </location>
</feature>
<dbReference type="Gene3D" id="2.30.29.30">
    <property type="entry name" value="Pleckstrin-homology domain (PH domain)/Phosphotyrosine-binding domain (PTB)"/>
    <property type="match status" value="1"/>
</dbReference>
<feature type="compositionally biased region" description="Polar residues" evidence="3">
    <location>
        <begin position="310"/>
        <end position="319"/>
    </location>
</feature>
<dbReference type="PANTHER" id="PTHR23138:SF142">
    <property type="entry name" value="RAN-BINDING PROTEIN 3B-RELATED"/>
    <property type="match status" value="1"/>
</dbReference>
<accession>A0A1X2HUJ3</accession>
<evidence type="ECO:0000256" key="2">
    <source>
        <dbReference type="ARBA" id="ARBA00023242"/>
    </source>
</evidence>
<protein>
    <recommendedName>
        <fullName evidence="4">RanBD1 domain-containing protein</fullName>
    </recommendedName>
</protein>
<dbReference type="AlphaFoldDB" id="A0A1X2HUJ3"/>
<feature type="compositionally biased region" description="Basic and acidic residues" evidence="3">
    <location>
        <begin position="101"/>
        <end position="114"/>
    </location>
</feature>
<dbReference type="EMBL" id="MCGN01000001">
    <property type="protein sequence ID" value="ORZ03265.1"/>
    <property type="molecule type" value="Genomic_DNA"/>
</dbReference>
<feature type="compositionally biased region" description="Basic and acidic residues" evidence="3">
    <location>
        <begin position="151"/>
        <end position="161"/>
    </location>
</feature>
<dbReference type="OrthoDB" id="185618at2759"/>
<feature type="compositionally biased region" description="Basic and acidic residues" evidence="3">
    <location>
        <begin position="63"/>
        <end position="74"/>
    </location>
</feature>
<evidence type="ECO:0000256" key="3">
    <source>
        <dbReference type="SAM" id="MobiDB-lite"/>
    </source>
</evidence>
<keyword evidence="2" id="KW-0539">Nucleus</keyword>
<comment type="caution">
    <text evidence="5">The sequence shown here is derived from an EMBL/GenBank/DDBJ whole genome shotgun (WGS) entry which is preliminary data.</text>
</comment>
<feature type="compositionally biased region" description="Low complexity" evidence="3">
    <location>
        <begin position="234"/>
        <end position="264"/>
    </location>
</feature>
<reference evidence="5 6" key="1">
    <citation type="submission" date="2016-07" db="EMBL/GenBank/DDBJ databases">
        <title>Pervasive Adenine N6-methylation of Active Genes in Fungi.</title>
        <authorList>
            <consortium name="DOE Joint Genome Institute"/>
            <person name="Mondo S.J."/>
            <person name="Dannebaum R.O."/>
            <person name="Kuo R.C."/>
            <person name="Labutti K."/>
            <person name="Haridas S."/>
            <person name="Kuo A."/>
            <person name="Salamov A."/>
            <person name="Ahrendt S.R."/>
            <person name="Lipzen A."/>
            <person name="Sullivan W."/>
            <person name="Andreopoulos W.B."/>
            <person name="Clum A."/>
            <person name="Lindquist E."/>
            <person name="Daum C."/>
            <person name="Ramamoorthy G.K."/>
            <person name="Gryganskyi A."/>
            <person name="Culley D."/>
            <person name="Magnuson J.K."/>
            <person name="James T.Y."/>
            <person name="O'Malley M.A."/>
            <person name="Stajich J.E."/>
            <person name="Spatafora J.W."/>
            <person name="Visel A."/>
            <person name="Grigoriev I.V."/>
        </authorList>
    </citation>
    <scope>NUCLEOTIDE SEQUENCE [LARGE SCALE GENOMIC DNA]</scope>
    <source>
        <strain evidence="5 6">NRRL 2496</strain>
    </source>
</reference>
<evidence type="ECO:0000313" key="5">
    <source>
        <dbReference type="EMBL" id="ORZ03265.1"/>
    </source>
</evidence>
<gene>
    <name evidence="5" type="ORF">BCR43DRAFT_483030</name>
</gene>
<keyword evidence="6" id="KW-1185">Reference proteome</keyword>
<dbReference type="STRING" id="13706.A0A1X2HUJ3"/>
<feature type="domain" description="RanBD1" evidence="4">
    <location>
        <begin position="324"/>
        <end position="407"/>
    </location>
</feature>
<evidence type="ECO:0000313" key="6">
    <source>
        <dbReference type="Proteomes" id="UP000242180"/>
    </source>
</evidence>
<sequence>MSSPSDIIPDTDDLATKKRGREQSAEPERKPTKLEDKPASEVSAPKKTKHEGDPASVGTIRRNLKDMTTQDKSNDASVSSMESTPYHSDGESEEDAQMDAAHQKAHEMNEHEVQDSVDQVIDSSPQTSDINDDKLRRNPLEPSQEVSQTSNHEKSDAEPAKRSPFAAFGGAAGSKGGEDDWGDFAEDEDEEREEKTATAVRNDKEKQKYTFGATSGFGTKAWGATAATPTSNPSKPVFGGFKSSGSPFGAFSGSSPTSSKLSTFGAFAKPSSTAAASPFALAAASSNAPNALSSPTKSSAASTPKEDSPALSNDDASTTCEKEESDEAVIKPKKLAAPAEVFTGEEEETTVYQVKANLYRMENKLWKENGRGNVRINIHNKTKVPRVLMRTEAVYRLILNERLTQGMGFHILQERFVQFHTGSGVCALRVANPQLAEELRENLISNVPPTDSKE</sequence>
<evidence type="ECO:0000256" key="1">
    <source>
        <dbReference type="ARBA" id="ARBA00004123"/>
    </source>
</evidence>
<dbReference type="SMART" id="SM00160">
    <property type="entry name" value="RanBD"/>
    <property type="match status" value="1"/>
</dbReference>
<organism evidence="5 6">
    <name type="scientific">Syncephalastrum racemosum</name>
    <name type="common">Filamentous fungus</name>
    <dbReference type="NCBI Taxonomy" id="13706"/>
    <lineage>
        <taxon>Eukaryota</taxon>
        <taxon>Fungi</taxon>
        <taxon>Fungi incertae sedis</taxon>
        <taxon>Mucoromycota</taxon>
        <taxon>Mucoromycotina</taxon>
        <taxon>Mucoromycetes</taxon>
        <taxon>Mucorales</taxon>
        <taxon>Syncephalastraceae</taxon>
        <taxon>Syncephalastrum</taxon>
    </lineage>
</organism>
<dbReference type="GO" id="GO:0005634">
    <property type="term" value="C:nucleus"/>
    <property type="evidence" value="ECO:0007669"/>
    <property type="project" value="UniProtKB-SubCell"/>
</dbReference>
<dbReference type="PROSITE" id="PS50196">
    <property type="entry name" value="RANBD1"/>
    <property type="match status" value="1"/>
</dbReference>
<dbReference type="InterPro" id="IPR045255">
    <property type="entry name" value="RanBP1-like"/>
</dbReference>
<proteinExistence type="predicted"/>